<gene>
    <name evidence="4" type="ORF">F2P81_023593</name>
</gene>
<feature type="compositionally biased region" description="Low complexity" evidence="2">
    <location>
        <begin position="1584"/>
        <end position="1596"/>
    </location>
</feature>
<feature type="compositionally biased region" description="Basic and acidic residues" evidence="2">
    <location>
        <begin position="429"/>
        <end position="446"/>
    </location>
</feature>
<dbReference type="SMART" id="SM00355">
    <property type="entry name" value="ZnF_C2H2"/>
    <property type="match status" value="3"/>
</dbReference>
<feature type="compositionally biased region" description="Polar residues" evidence="2">
    <location>
        <begin position="855"/>
        <end position="876"/>
    </location>
</feature>
<feature type="region of interest" description="Disordered" evidence="2">
    <location>
        <begin position="1461"/>
        <end position="1518"/>
    </location>
</feature>
<feature type="region of interest" description="Disordered" evidence="2">
    <location>
        <begin position="726"/>
        <end position="795"/>
    </location>
</feature>
<keyword evidence="1" id="KW-0175">Coiled coil</keyword>
<sequence length="2409" mass="266809">MGDRGVAVPRSRRSLKVCLSKYSKVSDFKKHVRSKEHRQNYTNPNVLIFSWMPTMDMRVILRHELTKKVKENGPDSLQVLDLPAKLMKKFDTCTYSEEFRSQLIKVSAEPAEPLHHKIRCQDCSITFENVSQYMQHVSQRKHKELYRNPWRLPFAWKDDLNVKALKSMAWEEDNERGAKQMLLMFHSVKHTGNSKLQNKMRDFLYLEIKLDKPIWEPCTYLKIPRETLKEMGKDSVRDESQNSWMMDGSENKNNQNSTDNENTPKQISVELGSETLNKCCVGSEENADKGAHKEVPTPSEPESEKTSGVFSKTSPGVGKNAAGETCQRIKEEKKDEIIEEINKERMEELVEIKNEIKEEENVVELTITKPILEKESCQNTDNGDGAETGKQNGKDVLTQLKSCTYKEKKRKGNSMSENLQEDTCSNGDVGRERANKRQRLDLKEDASCEESQNMPSGGLRGVMTIDEGESGKPSHKTANKYKVSPKKQNQQEAQLWQFIKKTSREPVIGLGALLECNCDRRDPIYLCQCCSLKLLESNIVSHVTGFYHQKMYLMGLKKIQLGNQVMSKIKHLAALTEQYEGYGEAQVVNLDEKTYKNISKQGFDSAIKTAKALQAQQEGRHEPTLTSALPCAQPMHSSVTAHAQLDHCGTDNTQVVEMDIDSEDSSSVTAPMSVMTETTCKTTEVLPESNADDKMTCIKVPDNANTCPTGSRSIEDASFCVTKGSNAAGLHSDSTRDNSEEQITPITTMEPLQMETSSKIVGTSQTAAASGSTATTPTKSTAASSSKCAQDSTKSNVLKPTDTTFNCTRPNTSGKTTKKYTAACSKLTQATSASRASISNLKCATLTKPLESTTGAASKNTATSCKTVPNSQTGSTIVPGATGRTLHSEMASKFTAAFQTTVTNAVADAEAQTSVKSENTDVSANTVHMKNAMHGNAYVAPHIQKSHPTAAPHLTTATSVMSEHKNPPTELSNTPTTKIKPKENPHKVGLNQLITVTCENRQQVYCQLCSVRLRRSSHPSSISHQYKYVEKMYPGCPTKQLEESKWEKIVANLAEVEKDVGIPKVQRIEVTNDVYEELAALPEDKAIEKLNTMRKQTDLQVPSSSTDGPAEALRPKFAFNSPCDVSSSDDGIYLSQTETPGLLTNNQQDQDNICIPALNSEMKSIVKDEAAQGWTNEGLEANVRTPEPIPAHSIRDADIAGLRSVWECRGISLSPFYLCESCKETLSTYDIQQHMLSPEHWAEYMLMDYPHFMDFWYYKDLRQEWKLTVLKGVAQRVSIRERHYKFEAQVILLGPELYERVQTAPFSEALQMVQNIRKEQEQSILCRPMSTAQQSRAREKTETHHFGNETVMDGDLDGVERRTALSPLDVCNVPLKAGSLVSPAPGVGTCLVPQESCMELRPPVSLRHRPVKQEEVLSECESFHTVCPKSTQTLTLYVKDECTPTRKRPADASIETLVRHCTSNPQLERPLQDKNADGLRHSQPSPEPDPESSPDNAAVTSIPLSQNEKKTGPGSDNCSTSIVDFDALISLVKQVKSKINVSSCKSAPHNAETTTSRANTPSESVVERRPKNPPTTKSLKRMSTTAPAGQAPAGGTISPSVGTAVPSEVQHQTSVNAQNSFGNVSNLQARLTCVATNSNVGQASEPRGNTETDPTVFCLMPIKPIVSTRPDPTDQQIVRGFKRQDHSEVSRVIQDAHSSCTVETANPSNTLAASGAHGQYSQMAYLTNEYRGHLSSKTFAGYTTPGNPPAYTLGLYQQKGYAANGLYTGVSGKGELFDSLRVYLDNKKRLQPIIGLGSIVECVKVGTRYREALYLCEVCVCRLSKADMRNHIMGSLHRFNYIKARHPNLMSEWKDNSDLSKLAWPLMEMAKKIEGEEGAGDVQRIVLLGQNQNQNQRQRTEKSHSADVMSHRTSEHTTEPQLDDTRVSPEPSVLSDISSSSSSSSSFVDGYTGTKPLIGTKMLCNGWTDNSSQKNKLTVRGHGVNEASAEDTPVLSKWSKRSKRKMMKKANTVFKVSLPLTKGSLLLERTSFSKDSLPVSRSHSSASDLIPSSTEDSYSECDTESFAFNHAKPPSVCTTVPCQEDLCSGDTEAGQYMRPERNYTVTVVQEGNGYFSNNEYFSQTEDITGTKDHMVYGEGNHDGQRGSQERSRENFSEELKREGLQKQYEGLSHTVSRTQDWSSHKGYTEQWYSSAAPNKFDTRAEERRSELSLDATQHYYRQLPQNHYMAPDHSRSLLTGGLGYHGSYGGVAPHSDAAGVNMHPHSGDVLAHSVAPGTRVHYLETEQRRAQSCMEFTTSNVQTGYTVQPVAYHAVHTDRGLMHDPVYSNGPWAQHDWYFPYPERSGGGGGGDMSQTNAFTPPVQAPCYGTNFDLHSRDTGLSRFEDFKKWTSAYYGDPGSTQGSSVSIE</sequence>
<feature type="region of interest" description="Disordered" evidence="2">
    <location>
        <begin position="1540"/>
        <end position="1597"/>
    </location>
</feature>
<evidence type="ECO:0000256" key="2">
    <source>
        <dbReference type="SAM" id="MobiDB-lite"/>
    </source>
</evidence>
<feature type="region of interest" description="Disordered" evidence="2">
    <location>
        <begin position="231"/>
        <end position="264"/>
    </location>
</feature>
<dbReference type="Proteomes" id="UP000438429">
    <property type="component" value="Unassembled WGS sequence"/>
</dbReference>
<dbReference type="InterPro" id="IPR013087">
    <property type="entry name" value="Znf_C2H2_type"/>
</dbReference>
<feature type="compositionally biased region" description="Polar residues" evidence="2">
    <location>
        <begin position="413"/>
        <end position="426"/>
    </location>
</feature>
<feature type="compositionally biased region" description="Polar residues" evidence="2">
    <location>
        <begin position="251"/>
        <end position="264"/>
    </location>
</feature>
<feature type="region of interest" description="Disordered" evidence="2">
    <location>
        <begin position="855"/>
        <end position="879"/>
    </location>
</feature>
<reference evidence="4 5" key="1">
    <citation type="submission" date="2019-06" db="EMBL/GenBank/DDBJ databases">
        <title>Draft genomes of female and male turbot (Scophthalmus maximus).</title>
        <authorList>
            <person name="Xu H."/>
            <person name="Xu X.-W."/>
            <person name="Shao C."/>
            <person name="Chen S."/>
        </authorList>
    </citation>
    <scope>NUCLEOTIDE SEQUENCE [LARGE SCALE GENOMIC DNA]</scope>
    <source>
        <strain evidence="4">Ysfricsl-2016a</strain>
        <tissue evidence="4">Blood</tissue>
    </source>
</reference>
<feature type="coiled-coil region" evidence="1">
    <location>
        <begin position="338"/>
        <end position="369"/>
    </location>
</feature>
<feature type="region of interest" description="Disordered" evidence="2">
    <location>
        <begin position="1890"/>
        <end position="1949"/>
    </location>
</feature>
<feature type="region of interest" description="Disordered" evidence="2">
    <location>
        <begin position="407"/>
        <end position="462"/>
    </location>
</feature>
<proteinExistence type="predicted"/>
<feature type="compositionally biased region" description="Basic and acidic residues" evidence="2">
    <location>
        <begin position="1898"/>
        <end position="1927"/>
    </location>
</feature>
<feature type="compositionally biased region" description="Polar residues" evidence="2">
    <location>
        <begin position="1540"/>
        <end position="1563"/>
    </location>
</feature>
<comment type="caution">
    <text evidence="4">The sequence shown here is derived from an EMBL/GenBank/DDBJ whole genome shotgun (WGS) entry which is preliminary data.</text>
</comment>
<feature type="compositionally biased region" description="Low complexity" evidence="2">
    <location>
        <begin position="763"/>
        <end position="789"/>
    </location>
</feature>
<protein>
    <recommendedName>
        <fullName evidence="3">C2H2-type domain-containing protein</fullName>
    </recommendedName>
</protein>
<evidence type="ECO:0000313" key="4">
    <source>
        <dbReference type="EMBL" id="KAF0024791.1"/>
    </source>
</evidence>
<feature type="region of interest" description="Disordered" evidence="2">
    <location>
        <begin position="283"/>
        <end position="325"/>
    </location>
</feature>
<accession>A0A6A4S0T3</accession>
<feature type="region of interest" description="Disordered" evidence="2">
    <location>
        <begin position="959"/>
        <end position="984"/>
    </location>
</feature>
<organism evidence="4 5">
    <name type="scientific">Scophthalmus maximus</name>
    <name type="common">Turbot</name>
    <name type="synonym">Psetta maxima</name>
    <dbReference type="NCBI Taxonomy" id="52904"/>
    <lineage>
        <taxon>Eukaryota</taxon>
        <taxon>Metazoa</taxon>
        <taxon>Chordata</taxon>
        <taxon>Craniata</taxon>
        <taxon>Vertebrata</taxon>
        <taxon>Euteleostomi</taxon>
        <taxon>Actinopterygii</taxon>
        <taxon>Neopterygii</taxon>
        <taxon>Teleostei</taxon>
        <taxon>Neoteleostei</taxon>
        <taxon>Acanthomorphata</taxon>
        <taxon>Carangaria</taxon>
        <taxon>Pleuronectiformes</taxon>
        <taxon>Pleuronectoidei</taxon>
        <taxon>Scophthalmidae</taxon>
        <taxon>Scophthalmus</taxon>
    </lineage>
</organism>
<feature type="compositionally biased region" description="Polar residues" evidence="2">
    <location>
        <begin position="1574"/>
        <end position="1583"/>
    </location>
</feature>
<feature type="compositionally biased region" description="Basic and acidic residues" evidence="2">
    <location>
        <begin position="1470"/>
        <end position="1480"/>
    </location>
</feature>
<feature type="compositionally biased region" description="Basic and acidic residues" evidence="2">
    <location>
        <begin position="231"/>
        <end position="240"/>
    </location>
</feature>
<evidence type="ECO:0000256" key="1">
    <source>
        <dbReference type="SAM" id="Coils"/>
    </source>
</evidence>
<evidence type="ECO:0000313" key="5">
    <source>
        <dbReference type="Proteomes" id="UP000438429"/>
    </source>
</evidence>
<feature type="compositionally biased region" description="Basic and acidic residues" evidence="2">
    <location>
        <begin position="286"/>
        <end position="295"/>
    </location>
</feature>
<dbReference type="EMBL" id="VEVO01000021">
    <property type="protein sequence ID" value="KAF0024791.1"/>
    <property type="molecule type" value="Genomic_DNA"/>
</dbReference>
<evidence type="ECO:0000259" key="3">
    <source>
        <dbReference type="PROSITE" id="PS00028"/>
    </source>
</evidence>
<dbReference type="PROSITE" id="PS00028">
    <property type="entry name" value="ZINC_FINGER_C2H2_1"/>
    <property type="match status" value="1"/>
</dbReference>
<feature type="domain" description="C2H2-type" evidence="3">
    <location>
        <begin position="120"/>
        <end position="142"/>
    </location>
</feature>
<name>A0A6A4S0T3_SCOMX</name>